<dbReference type="Pfam" id="PF04389">
    <property type="entry name" value="Peptidase_M28"/>
    <property type="match status" value="1"/>
</dbReference>
<feature type="chain" id="PRO_5005103415" description="Peptide hydrolase" evidence="14">
    <location>
        <begin position="20"/>
        <end position="375"/>
    </location>
</feature>
<dbReference type="PANTHER" id="PTHR12147:SF56">
    <property type="entry name" value="AMINOPEPTIDASE YDR415C-RELATED"/>
    <property type="match status" value="1"/>
</dbReference>
<evidence type="ECO:0000256" key="12">
    <source>
        <dbReference type="ARBA" id="ARBA00043843"/>
    </source>
</evidence>
<evidence type="ECO:0000313" key="17">
    <source>
        <dbReference type="Proteomes" id="UP000027238"/>
    </source>
</evidence>
<comment type="caution">
    <text evidence="16">The sequence shown here is derived from an EMBL/GenBank/DDBJ whole genome shotgun (WGS) entry which is preliminary data.</text>
</comment>
<gene>
    <name evidence="16" type="ORF">CSUB01_02699</name>
</gene>
<sequence>MRFSTTLAVVAAFCGLAAAAPATDDIRLNPGLRLVKTSEDDAGTWVTEDEKFEKYTSKGIGFIDITDISDEEVLVALSTAPENVTSLVSRQAITYPTTLTHVTEANSLISRVSNTNPQSWLKTLTDFNNRHYRSTTGTQASTWLYNQAVSIASGYSAITVSRFTHSFNQPSIIVKYPGTSSNLIIVGAHFDSTAGSTTARSPGADDNATGTVNLLEALRVLVAAGFRPKNTIEFHFYAGEEGGLLGSQAIFSNYRSAGKRILGMLNQDMTGYSPGGRATVYTDYVDSAFTAYVRLVATQFTGATPASSSCGYGCSDHASARSNGFPAAFVNEEPFRTSNPNIHTSRDTYESIQWNAVLRHSKLTVGFLVEASYLG</sequence>
<keyword evidence="4 14" id="KW-0645">Protease</keyword>
<evidence type="ECO:0000256" key="11">
    <source>
        <dbReference type="ARBA" id="ARBA00023180"/>
    </source>
</evidence>
<comment type="subunit">
    <text evidence="2">Monomer.</text>
</comment>
<organism evidence="16 17">
    <name type="scientific">Colletotrichum sublineola</name>
    <name type="common">Sorghum anthracnose fungus</name>
    <dbReference type="NCBI Taxonomy" id="1173701"/>
    <lineage>
        <taxon>Eukaryota</taxon>
        <taxon>Fungi</taxon>
        <taxon>Dikarya</taxon>
        <taxon>Ascomycota</taxon>
        <taxon>Pezizomycotina</taxon>
        <taxon>Sordariomycetes</taxon>
        <taxon>Hypocreomycetidae</taxon>
        <taxon>Glomerellales</taxon>
        <taxon>Glomerellaceae</taxon>
        <taxon>Colletotrichum</taxon>
        <taxon>Colletotrichum graminicola species complex</taxon>
    </lineage>
</organism>
<evidence type="ECO:0000259" key="15">
    <source>
        <dbReference type="Pfam" id="PF04389"/>
    </source>
</evidence>
<evidence type="ECO:0000256" key="1">
    <source>
        <dbReference type="ARBA" id="ARBA00001947"/>
    </source>
</evidence>
<dbReference type="EC" id="3.4.-.-" evidence="14"/>
<keyword evidence="8 14" id="KW-0862">Zinc</keyword>
<proteinExistence type="inferred from homology"/>
<dbReference type="EMBL" id="JMSE01001300">
    <property type="protein sequence ID" value="KDN62790.1"/>
    <property type="molecule type" value="Genomic_DNA"/>
</dbReference>
<keyword evidence="6 14" id="KW-0732">Signal</keyword>
<dbReference type="GO" id="GO:0008235">
    <property type="term" value="F:metalloexopeptidase activity"/>
    <property type="evidence" value="ECO:0007669"/>
    <property type="project" value="InterPro"/>
</dbReference>
<feature type="signal peptide" evidence="14">
    <location>
        <begin position="1"/>
        <end position="19"/>
    </location>
</feature>
<dbReference type="InterPro" id="IPR007484">
    <property type="entry name" value="Peptidase_M28"/>
</dbReference>
<evidence type="ECO:0000256" key="8">
    <source>
        <dbReference type="ARBA" id="ARBA00022833"/>
    </source>
</evidence>
<keyword evidence="11" id="KW-0325">Glycoprotein</keyword>
<dbReference type="Gene3D" id="3.40.630.10">
    <property type="entry name" value="Zn peptidases"/>
    <property type="match status" value="1"/>
</dbReference>
<dbReference type="SUPFAM" id="SSF53187">
    <property type="entry name" value="Zn-dependent exopeptidases"/>
    <property type="match status" value="1"/>
</dbReference>
<dbReference type="Proteomes" id="UP000027238">
    <property type="component" value="Unassembled WGS sequence"/>
</dbReference>
<name>A0A066X9V9_COLSU</name>
<evidence type="ECO:0000256" key="6">
    <source>
        <dbReference type="ARBA" id="ARBA00022729"/>
    </source>
</evidence>
<evidence type="ECO:0000256" key="3">
    <source>
        <dbReference type="ARBA" id="ARBA00022438"/>
    </source>
</evidence>
<feature type="domain" description="Peptidase M28" evidence="15">
    <location>
        <begin position="172"/>
        <end position="364"/>
    </location>
</feature>
<evidence type="ECO:0000256" key="2">
    <source>
        <dbReference type="ARBA" id="ARBA00011245"/>
    </source>
</evidence>
<dbReference type="OrthoDB" id="2214at2759"/>
<keyword evidence="9" id="KW-0865">Zymogen</keyword>
<dbReference type="InterPro" id="IPR045175">
    <property type="entry name" value="M28_fam"/>
</dbReference>
<comment type="similarity">
    <text evidence="13">Belongs to the peptidase M28 family. M28E subfamily.</text>
</comment>
<evidence type="ECO:0000256" key="14">
    <source>
        <dbReference type="RuleBase" id="RU361240"/>
    </source>
</evidence>
<keyword evidence="3" id="KW-0031">Aminopeptidase</keyword>
<evidence type="ECO:0000256" key="10">
    <source>
        <dbReference type="ARBA" id="ARBA00023157"/>
    </source>
</evidence>
<dbReference type="PANTHER" id="PTHR12147">
    <property type="entry name" value="METALLOPEPTIDASE M28 FAMILY MEMBER"/>
    <property type="match status" value="1"/>
</dbReference>
<dbReference type="GO" id="GO:0006508">
    <property type="term" value="P:proteolysis"/>
    <property type="evidence" value="ECO:0007669"/>
    <property type="project" value="UniProtKB-KW"/>
</dbReference>
<evidence type="ECO:0000256" key="5">
    <source>
        <dbReference type="ARBA" id="ARBA00022723"/>
    </source>
</evidence>
<evidence type="ECO:0000256" key="13">
    <source>
        <dbReference type="ARBA" id="ARBA00043962"/>
    </source>
</evidence>
<dbReference type="STRING" id="1173701.A0A066X9V9"/>
<dbReference type="GO" id="GO:0046872">
    <property type="term" value="F:metal ion binding"/>
    <property type="evidence" value="ECO:0007669"/>
    <property type="project" value="UniProtKB-KW"/>
</dbReference>
<keyword evidence="5 14" id="KW-0479">Metal-binding</keyword>
<protein>
    <recommendedName>
        <fullName evidence="14">Peptide hydrolase</fullName>
        <ecNumber evidence="14">3.4.-.-</ecNumber>
    </recommendedName>
</protein>
<keyword evidence="10" id="KW-1015">Disulfide bond</keyword>
<evidence type="ECO:0000256" key="7">
    <source>
        <dbReference type="ARBA" id="ARBA00022801"/>
    </source>
</evidence>
<keyword evidence="17" id="KW-1185">Reference proteome</keyword>
<evidence type="ECO:0000256" key="9">
    <source>
        <dbReference type="ARBA" id="ARBA00023145"/>
    </source>
</evidence>
<dbReference type="OMA" id="FMGELAM"/>
<accession>A0A066X9V9</accession>
<dbReference type="AlphaFoldDB" id="A0A066X9V9"/>
<dbReference type="GO" id="GO:0004177">
    <property type="term" value="F:aminopeptidase activity"/>
    <property type="evidence" value="ECO:0007669"/>
    <property type="project" value="UniProtKB-KW"/>
</dbReference>
<comment type="function">
    <text evidence="12">Extracellular aminopeptidase that allows assimilation of proteinaceous substrates.</text>
</comment>
<keyword evidence="7 14" id="KW-0378">Hydrolase</keyword>
<comment type="cofactor">
    <cofactor evidence="1">
        <name>Zn(2+)</name>
        <dbReference type="ChEBI" id="CHEBI:29105"/>
    </cofactor>
</comment>
<reference evidence="17" key="1">
    <citation type="journal article" date="2014" name="Genome Announc.">
        <title>Draft genome sequence of Colletotrichum sublineola, a destructive pathogen of cultivated sorghum.</title>
        <authorList>
            <person name="Baroncelli R."/>
            <person name="Sanz-Martin J.M."/>
            <person name="Rech G.E."/>
            <person name="Sukno S.A."/>
            <person name="Thon M.R."/>
        </authorList>
    </citation>
    <scope>NUCLEOTIDE SEQUENCE [LARGE SCALE GENOMIC DNA]</scope>
    <source>
        <strain evidence="17">TX430BB</strain>
    </source>
</reference>
<dbReference type="eggNOG" id="KOG2195">
    <property type="taxonomic scope" value="Eukaryota"/>
</dbReference>
<evidence type="ECO:0000313" key="16">
    <source>
        <dbReference type="EMBL" id="KDN62790.1"/>
    </source>
</evidence>
<evidence type="ECO:0000256" key="4">
    <source>
        <dbReference type="ARBA" id="ARBA00022670"/>
    </source>
</evidence>
<dbReference type="HOGENOM" id="CLU_025866_0_0_1"/>